<dbReference type="RefSeq" id="WP_004832598.1">
    <property type="nucleotide sequence ID" value="NZ_DS483517.1"/>
</dbReference>
<dbReference type="AlphaFoldDB" id="A8SKL2"/>
<dbReference type="Proteomes" id="UP000003162">
    <property type="component" value="Unassembled WGS sequence"/>
</dbReference>
<gene>
    <name evidence="1" type="ORF">PEPMIC_00713</name>
</gene>
<dbReference type="GeneID" id="93384968"/>
<protein>
    <recommendedName>
        <fullName evidence="3">Helix-turn-helix domain-containing protein</fullName>
    </recommendedName>
</protein>
<proteinExistence type="predicted"/>
<accession>A8SKL2</accession>
<evidence type="ECO:0000313" key="2">
    <source>
        <dbReference type="Proteomes" id="UP000003162"/>
    </source>
</evidence>
<sequence length="69" mass="8193">MKENRISIQEAAEMMGVTLTFLREGIARGKFSFGISMTLKEKGKRRTFYINKKQFYEYLGLKEEVEYEQ</sequence>
<organism evidence="1 2">
    <name type="scientific">Parvimonas micra ATCC 33270</name>
    <dbReference type="NCBI Taxonomy" id="411465"/>
    <lineage>
        <taxon>Bacteria</taxon>
        <taxon>Bacillati</taxon>
        <taxon>Bacillota</taxon>
        <taxon>Tissierellia</taxon>
        <taxon>Tissierellales</taxon>
        <taxon>Peptoniphilaceae</taxon>
        <taxon>Parvimonas</taxon>
    </lineage>
</organism>
<dbReference type="EMBL" id="ABEE02000016">
    <property type="protein sequence ID" value="EDP24133.1"/>
    <property type="molecule type" value="Genomic_DNA"/>
</dbReference>
<name>A8SKL2_9FIRM</name>
<evidence type="ECO:0000313" key="1">
    <source>
        <dbReference type="EMBL" id="EDP24133.1"/>
    </source>
</evidence>
<dbReference type="HOGENOM" id="CLU_2772180_0_0_9"/>
<reference evidence="1 2" key="2">
    <citation type="submission" date="2007-09" db="EMBL/GenBank/DDBJ databases">
        <authorList>
            <person name="Fulton L."/>
            <person name="Clifton S."/>
            <person name="Fulton B."/>
            <person name="Xu J."/>
            <person name="Minx P."/>
            <person name="Pepin K.H."/>
            <person name="Johnson M."/>
            <person name="Thiruvilangam P."/>
            <person name="Bhonagiri V."/>
            <person name="Nash W.E."/>
            <person name="Mardis E.R."/>
            <person name="Wilson R.K."/>
        </authorList>
    </citation>
    <scope>NUCLEOTIDE SEQUENCE [LARGE SCALE GENOMIC DNA]</scope>
    <source>
        <strain evidence="1 2">ATCC 33270</strain>
    </source>
</reference>
<reference evidence="1 2" key="1">
    <citation type="submission" date="2007-09" db="EMBL/GenBank/DDBJ databases">
        <title>Draft genome sequence of Peptostreptococcus micros (ATCC 33270).</title>
        <authorList>
            <person name="Sudarsanam P."/>
            <person name="Ley R."/>
            <person name="Guruge J."/>
            <person name="Turnbaugh P.J."/>
            <person name="Mahowald M."/>
            <person name="Liep D."/>
            <person name="Gordon J."/>
        </authorList>
    </citation>
    <scope>NUCLEOTIDE SEQUENCE [LARGE SCALE GENOMIC DNA]</scope>
    <source>
        <strain evidence="1 2">ATCC 33270</strain>
    </source>
</reference>
<evidence type="ECO:0008006" key="3">
    <source>
        <dbReference type="Google" id="ProtNLM"/>
    </source>
</evidence>
<comment type="caution">
    <text evidence="1">The sequence shown here is derived from an EMBL/GenBank/DDBJ whole genome shotgun (WGS) entry which is preliminary data.</text>
</comment>